<name>A0A3L7K652_9BACI</name>
<keyword evidence="1" id="KW-0812">Transmembrane</keyword>
<dbReference type="RefSeq" id="WP_121680034.1">
    <property type="nucleotide sequence ID" value="NZ_RCVZ01000004.1"/>
</dbReference>
<keyword evidence="1" id="KW-1133">Transmembrane helix</keyword>
<accession>A0A3L7K652</accession>
<evidence type="ECO:0000256" key="1">
    <source>
        <dbReference type="SAM" id="Phobius"/>
    </source>
</evidence>
<keyword evidence="1" id="KW-0472">Membrane</keyword>
<dbReference type="EMBL" id="RCVZ01000004">
    <property type="protein sequence ID" value="RLQ96182.1"/>
    <property type="molecule type" value="Genomic_DNA"/>
</dbReference>
<proteinExistence type="predicted"/>
<evidence type="ECO:0000313" key="2">
    <source>
        <dbReference type="EMBL" id="RLQ96182.1"/>
    </source>
</evidence>
<reference evidence="2 3" key="1">
    <citation type="submission" date="2018-10" db="EMBL/GenBank/DDBJ databases">
        <title>Falsibacillus sp. genome draft.</title>
        <authorList>
            <person name="Shi S."/>
        </authorList>
    </citation>
    <scope>NUCLEOTIDE SEQUENCE [LARGE SCALE GENOMIC DNA]</scope>
    <source>
        <strain evidence="2 3">GY 10110</strain>
    </source>
</reference>
<evidence type="ECO:0000313" key="3">
    <source>
        <dbReference type="Proteomes" id="UP000276770"/>
    </source>
</evidence>
<protein>
    <submittedName>
        <fullName evidence="2">Uncharacterized protein</fullName>
    </submittedName>
</protein>
<dbReference type="AlphaFoldDB" id="A0A3L7K652"/>
<comment type="caution">
    <text evidence="2">The sequence shown here is derived from an EMBL/GenBank/DDBJ whole genome shotgun (WGS) entry which is preliminary data.</text>
</comment>
<sequence>MGLIMDFLTACTYLLLFFSFLLVLLSFAENSYGKRIWFSVLFSISCIPIIYSLYIEKNQVDLGVHTGLGLSFLFTWIMTVIVFIIGLMLSFRKTV</sequence>
<gene>
    <name evidence="2" type="ORF">D9X91_07780</name>
</gene>
<feature type="transmembrane region" description="Helical" evidence="1">
    <location>
        <begin position="67"/>
        <end position="91"/>
    </location>
</feature>
<feature type="transmembrane region" description="Helical" evidence="1">
    <location>
        <begin position="6"/>
        <end position="24"/>
    </location>
</feature>
<organism evidence="2 3">
    <name type="scientific">Falsibacillus albus</name>
    <dbReference type="NCBI Taxonomy" id="2478915"/>
    <lineage>
        <taxon>Bacteria</taxon>
        <taxon>Bacillati</taxon>
        <taxon>Bacillota</taxon>
        <taxon>Bacilli</taxon>
        <taxon>Bacillales</taxon>
        <taxon>Bacillaceae</taxon>
        <taxon>Falsibacillus</taxon>
    </lineage>
</organism>
<dbReference type="OrthoDB" id="2650741at2"/>
<keyword evidence="3" id="KW-1185">Reference proteome</keyword>
<dbReference type="Proteomes" id="UP000276770">
    <property type="component" value="Unassembled WGS sequence"/>
</dbReference>
<feature type="transmembrane region" description="Helical" evidence="1">
    <location>
        <begin position="36"/>
        <end position="55"/>
    </location>
</feature>